<name>A0A938Y8P1_9ACTN</name>
<dbReference type="EMBL" id="JAERWK010000015">
    <property type="protein sequence ID" value="MBM9467880.1"/>
    <property type="molecule type" value="Genomic_DNA"/>
</dbReference>
<evidence type="ECO:0000256" key="1">
    <source>
        <dbReference type="ARBA" id="ARBA00006865"/>
    </source>
</evidence>
<dbReference type="CDD" id="cd00413">
    <property type="entry name" value="Glyco_hydrolase_16"/>
    <property type="match status" value="1"/>
</dbReference>
<dbReference type="InterPro" id="IPR000757">
    <property type="entry name" value="Beta-glucanase-like"/>
</dbReference>
<dbReference type="PANTHER" id="PTHR10963:SF55">
    <property type="entry name" value="GLYCOSIDE HYDROLASE FAMILY 16 PROTEIN"/>
    <property type="match status" value="1"/>
</dbReference>
<keyword evidence="4" id="KW-1185">Reference proteome</keyword>
<organism evidence="3 4">
    <name type="scientific">Nakamurella leprariae</name>
    <dbReference type="NCBI Taxonomy" id="2803911"/>
    <lineage>
        <taxon>Bacteria</taxon>
        <taxon>Bacillati</taxon>
        <taxon>Actinomycetota</taxon>
        <taxon>Actinomycetes</taxon>
        <taxon>Nakamurellales</taxon>
        <taxon>Nakamurellaceae</taxon>
        <taxon>Nakamurella</taxon>
    </lineage>
</organism>
<dbReference type="PANTHER" id="PTHR10963">
    <property type="entry name" value="GLYCOSYL HYDROLASE-RELATED"/>
    <property type="match status" value="1"/>
</dbReference>
<reference evidence="3" key="1">
    <citation type="submission" date="2021-01" db="EMBL/GenBank/DDBJ databases">
        <title>YIM 132084 draft genome.</title>
        <authorList>
            <person name="An D."/>
        </authorList>
    </citation>
    <scope>NUCLEOTIDE SEQUENCE</scope>
    <source>
        <strain evidence="3">YIM 132084</strain>
    </source>
</reference>
<dbReference type="GO" id="GO:0004553">
    <property type="term" value="F:hydrolase activity, hydrolyzing O-glycosyl compounds"/>
    <property type="evidence" value="ECO:0007669"/>
    <property type="project" value="InterPro"/>
</dbReference>
<dbReference type="PROSITE" id="PS51762">
    <property type="entry name" value="GH16_2"/>
    <property type="match status" value="1"/>
</dbReference>
<dbReference type="InterPro" id="IPR050546">
    <property type="entry name" value="Glycosyl_Hydrlase_16"/>
</dbReference>
<dbReference type="AlphaFoldDB" id="A0A938Y8P1"/>
<dbReference type="InterPro" id="IPR013320">
    <property type="entry name" value="ConA-like_dom_sf"/>
</dbReference>
<comment type="similarity">
    <text evidence="1">Belongs to the glycosyl hydrolase 16 family.</text>
</comment>
<accession>A0A938Y8P1</accession>
<evidence type="ECO:0000313" key="3">
    <source>
        <dbReference type="EMBL" id="MBM9467880.1"/>
    </source>
</evidence>
<protein>
    <submittedName>
        <fullName evidence="3">Glycoside hydrolase family 16 protein</fullName>
    </submittedName>
</protein>
<sequence length="333" mass="36569">MSGSTVQITTSLIATPSITAELAGICVRSASGADLDLPFSTNVRLSSRAVTLTKQQTFSPGTYTYWACVQDDRRWYDLGAKQTFTVRGATAAPPSGGSSSSGEAMPTGNIGSWRQVLAEDFNTPLARGQFPGPYSTKWRSYDGFANSNGLSWYNQDIISMHDGVMDLWLHQENGMRQSAAPTPFHSQPWVGMKYGKYTVRFKADRLPGYKMAFLLWPDSDNWNQGEIDWPEGGLGSSFMGFNHCINNPSNNCYWVDPNTTSSIWHTASLEWKPGSISYLLDGRVIGTTTNNIPSVPMHLMLQVEADPDGVSSSNLNQSGSLLVDWVTLYTWAG</sequence>
<proteinExistence type="inferred from homology"/>
<dbReference type="SUPFAM" id="SSF49899">
    <property type="entry name" value="Concanavalin A-like lectins/glucanases"/>
    <property type="match status" value="1"/>
</dbReference>
<dbReference type="Proteomes" id="UP000663792">
    <property type="component" value="Unassembled WGS sequence"/>
</dbReference>
<dbReference type="Gene3D" id="2.60.120.200">
    <property type="match status" value="1"/>
</dbReference>
<dbReference type="RefSeq" id="WP_205260842.1">
    <property type="nucleotide sequence ID" value="NZ_JAERWK010000015.1"/>
</dbReference>
<dbReference type="GO" id="GO:0005975">
    <property type="term" value="P:carbohydrate metabolic process"/>
    <property type="evidence" value="ECO:0007669"/>
    <property type="project" value="InterPro"/>
</dbReference>
<gene>
    <name evidence="3" type="ORF">JL106_11355</name>
</gene>
<keyword evidence="3" id="KW-0378">Hydrolase</keyword>
<evidence type="ECO:0000313" key="4">
    <source>
        <dbReference type="Proteomes" id="UP000663792"/>
    </source>
</evidence>
<feature type="domain" description="GH16" evidence="2">
    <location>
        <begin position="98"/>
        <end position="333"/>
    </location>
</feature>
<dbReference type="Pfam" id="PF00722">
    <property type="entry name" value="Glyco_hydro_16"/>
    <property type="match status" value="1"/>
</dbReference>
<evidence type="ECO:0000259" key="2">
    <source>
        <dbReference type="PROSITE" id="PS51762"/>
    </source>
</evidence>
<comment type="caution">
    <text evidence="3">The sequence shown here is derived from an EMBL/GenBank/DDBJ whole genome shotgun (WGS) entry which is preliminary data.</text>
</comment>